<dbReference type="PANTHER" id="PTHR13237">
    <property type="entry name" value="SOMETHING ABOUT SILENCING PROTEIN 10-RELATED"/>
    <property type="match status" value="1"/>
</dbReference>
<dbReference type="eggNOG" id="KOG3117">
    <property type="taxonomic scope" value="Eukaryota"/>
</dbReference>
<reference evidence="3" key="2">
    <citation type="submission" date="2007-04" db="EMBL/GenBank/DDBJ databases">
        <title>The genome of the human body louse.</title>
        <authorList>
            <consortium name="The Human Body Louse Genome Consortium"/>
            <person name="Kirkness E."/>
            <person name="Walenz B."/>
            <person name="Hass B."/>
            <person name="Bruggner R."/>
            <person name="Strausberg R."/>
        </authorList>
    </citation>
    <scope>NUCLEOTIDE SEQUENCE</scope>
    <source>
        <strain evidence="3">USDA</strain>
    </source>
</reference>
<sequence>MVAADDVDNLIQKDFSYALELLKEMNDNAVQVAHLVDDMLDRVKRGELSTAKGLSFLEVKYHMLLSYLINLTYVVLRKCTGEPIEADPAIDRLVEIRTVLEKTRPIDQKLKYQVDKLVKAAVTGATSENDPTNYKANPDNMLIKDNESSEDDSGEEKPKKKGGEKKYVPPKLSSVPFGRFLKV</sequence>
<dbReference type="STRING" id="121224.E0VL03"/>
<gene>
    <name evidence="4" type="primary">8229437</name>
    <name evidence="3" type="ORF">Phum_PHUM278090</name>
</gene>
<dbReference type="PANTHER" id="PTHR13237:SF9">
    <property type="entry name" value="NEUROGUIDIN"/>
    <property type="match status" value="1"/>
</dbReference>
<reference evidence="3" key="1">
    <citation type="submission" date="2007-04" db="EMBL/GenBank/DDBJ databases">
        <title>Annotation of Pediculus humanus corporis strain USDA.</title>
        <authorList>
            <person name="Kirkness E."/>
            <person name="Hannick L."/>
            <person name="Hass B."/>
            <person name="Bruggner R."/>
            <person name="Lawson D."/>
            <person name="Bidwell S."/>
            <person name="Joardar V."/>
            <person name="Caler E."/>
            <person name="Walenz B."/>
            <person name="Inman J."/>
            <person name="Schobel S."/>
            <person name="Galinsky K."/>
            <person name="Amedeo P."/>
            <person name="Strausberg R."/>
        </authorList>
    </citation>
    <scope>NUCLEOTIDE SEQUENCE</scope>
    <source>
        <strain evidence="3">USDA</strain>
    </source>
</reference>
<dbReference type="EnsemblMetazoa" id="PHUM278090-RA">
    <property type="protein sequence ID" value="PHUM278090-PA"/>
    <property type="gene ID" value="PHUM278090"/>
</dbReference>
<dbReference type="OMA" id="KANPDNM"/>
<evidence type="ECO:0000256" key="1">
    <source>
        <dbReference type="ARBA" id="ARBA00010979"/>
    </source>
</evidence>
<keyword evidence="5" id="KW-1185">Reference proteome</keyword>
<evidence type="ECO:0000313" key="4">
    <source>
        <dbReference type="EnsemblMetazoa" id="PHUM278090-PA"/>
    </source>
</evidence>
<dbReference type="VEuPathDB" id="VectorBase:PHUM278090"/>
<dbReference type="Proteomes" id="UP000009046">
    <property type="component" value="Unassembled WGS sequence"/>
</dbReference>
<accession>E0VL03</accession>
<dbReference type="Pfam" id="PF04000">
    <property type="entry name" value="Sas10_Utp3"/>
    <property type="match status" value="1"/>
</dbReference>
<evidence type="ECO:0000313" key="3">
    <source>
        <dbReference type="EMBL" id="EEB14059.1"/>
    </source>
</evidence>
<dbReference type="RefSeq" id="XP_002426797.1">
    <property type="nucleotide sequence ID" value="XM_002426752.1"/>
</dbReference>
<dbReference type="InterPro" id="IPR007146">
    <property type="entry name" value="Sas10/Utp3/C1D"/>
</dbReference>
<evidence type="ECO:0000313" key="5">
    <source>
        <dbReference type="Proteomes" id="UP000009046"/>
    </source>
</evidence>
<name>E0VL03_PEDHC</name>
<evidence type="ECO:0000256" key="2">
    <source>
        <dbReference type="SAM" id="MobiDB-lite"/>
    </source>
</evidence>
<comment type="similarity">
    <text evidence="1">Belongs to the SAS10 family.</text>
</comment>
<dbReference type="KEGG" id="phu:Phum_PHUM278090"/>
<dbReference type="GeneID" id="8229437"/>
<dbReference type="GO" id="GO:0000462">
    <property type="term" value="P:maturation of SSU-rRNA from tricistronic rRNA transcript (SSU-rRNA, 5.8S rRNA, LSU-rRNA)"/>
    <property type="evidence" value="ECO:0007669"/>
    <property type="project" value="TreeGrafter"/>
</dbReference>
<dbReference type="CTD" id="8229437"/>
<protein>
    <submittedName>
        <fullName evidence="3">Something about silencing protein sas10, putative</fullName>
    </submittedName>
</protein>
<dbReference type="InParanoid" id="E0VL03"/>
<feature type="region of interest" description="Disordered" evidence="2">
    <location>
        <begin position="125"/>
        <end position="173"/>
    </location>
</feature>
<dbReference type="EMBL" id="AAZO01003228">
    <property type="status" value="NOT_ANNOTATED_CDS"/>
    <property type="molecule type" value="Genomic_DNA"/>
</dbReference>
<dbReference type="OrthoDB" id="203440at2759"/>
<reference evidence="4" key="3">
    <citation type="submission" date="2021-02" db="UniProtKB">
        <authorList>
            <consortium name="EnsemblMetazoa"/>
        </authorList>
    </citation>
    <scope>IDENTIFICATION</scope>
    <source>
        <strain evidence="4">USDA</strain>
    </source>
</reference>
<dbReference type="HOGENOM" id="CLU_031901_2_0_1"/>
<organism>
    <name type="scientific">Pediculus humanus subsp. corporis</name>
    <name type="common">Body louse</name>
    <dbReference type="NCBI Taxonomy" id="121224"/>
    <lineage>
        <taxon>Eukaryota</taxon>
        <taxon>Metazoa</taxon>
        <taxon>Ecdysozoa</taxon>
        <taxon>Arthropoda</taxon>
        <taxon>Hexapoda</taxon>
        <taxon>Insecta</taxon>
        <taxon>Pterygota</taxon>
        <taxon>Neoptera</taxon>
        <taxon>Paraneoptera</taxon>
        <taxon>Psocodea</taxon>
        <taxon>Troctomorpha</taxon>
        <taxon>Phthiraptera</taxon>
        <taxon>Anoplura</taxon>
        <taxon>Pediculidae</taxon>
        <taxon>Pediculus</taxon>
    </lineage>
</organism>
<feature type="compositionally biased region" description="Polar residues" evidence="2">
    <location>
        <begin position="125"/>
        <end position="135"/>
    </location>
</feature>
<dbReference type="EMBL" id="DS235263">
    <property type="protein sequence ID" value="EEB14059.1"/>
    <property type="molecule type" value="Genomic_DNA"/>
</dbReference>
<proteinExistence type="inferred from homology"/>
<dbReference type="GO" id="GO:0032040">
    <property type="term" value="C:small-subunit processome"/>
    <property type="evidence" value="ECO:0007669"/>
    <property type="project" value="TreeGrafter"/>
</dbReference>
<dbReference type="AlphaFoldDB" id="E0VL03"/>